<evidence type="ECO:0000256" key="6">
    <source>
        <dbReference type="ARBA" id="ARBA00029447"/>
    </source>
</evidence>
<accession>A0AB38YHL3</accession>
<dbReference type="SMART" id="SM00304">
    <property type="entry name" value="HAMP"/>
    <property type="match status" value="1"/>
</dbReference>
<evidence type="ECO:0000256" key="8">
    <source>
        <dbReference type="SAM" id="Phobius"/>
    </source>
</evidence>
<comment type="similarity">
    <text evidence="6">Belongs to the methyl-accepting chemotaxis (MCP) protein family.</text>
</comment>
<keyword evidence="4 8" id="KW-0472">Membrane</keyword>
<evidence type="ECO:0000256" key="7">
    <source>
        <dbReference type="PROSITE-ProRule" id="PRU00284"/>
    </source>
</evidence>
<dbReference type="FunFam" id="1.10.287.950:FF:000001">
    <property type="entry name" value="Methyl-accepting chemotaxis sensory transducer"/>
    <property type="match status" value="1"/>
</dbReference>
<keyword evidence="2 8" id="KW-0812">Transmembrane</keyword>
<evidence type="ECO:0000256" key="4">
    <source>
        <dbReference type="ARBA" id="ARBA00023136"/>
    </source>
</evidence>
<dbReference type="AlphaFoldDB" id="A0AB38YHL3"/>
<evidence type="ECO:0000259" key="10">
    <source>
        <dbReference type="PROSITE" id="PS50885"/>
    </source>
</evidence>
<dbReference type="PROSITE" id="PS50111">
    <property type="entry name" value="CHEMOTAXIS_TRANSDUC_2"/>
    <property type="match status" value="1"/>
</dbReference>
<proteinExistence type="inferred from homology"/>
<dbReference type="InterPro" id="IPR003660">
    <property type="entry name" value="HAMP_dom"/>
</dbReference>
<dbReference type="GO" id="GO:0004888">
    <property type="term" value="F:transmembrane signaling receptor activity"/>
    <property type="evidence" value="ECO:0007669"/>
    <property type="project" value="InterPro"/>
</dbReference>
<feature type="domain" description="HAMP" evidence="10">
    <location>
        <begin position="318"/>
        <end position="371"/>
    </location>
</feature>
<feature type="domain" description="Methyl-accepting transducer" evidence="9">
    <location>
        <begin position="376"/>
        <end position="612"/>
    </location>
</feature>
<evidence type="ECO:0000313" key="11">
    <source>
        <dbReference type="EMBL" id="WLD58841.1"/>
    </source>
</evidence>
<feature type="transmembrane region" description="Helical" evidence="8">
    <location>
        <begin position="12"/>
        <end position="32"/>
    </location>
</feature>
<dbReference type="SMART" id="SM00283">
    <property type="entry name" value="MA"/>
    <property type="match status" value="1"/>
</dbReference>
<dbReference type="CDD" id="cd06225">
    <property type="entry name" value="HAMP"/>
    <property type="match status" value="1"/>
</dbReference>
<dbReference type="RefSeq" id="WP_304996127.1">
    <property type="nucleotide sequence ID" value="NZ_CP101717.1"/>
</dbReference>
<gene>
    <name evidence="11" type="ORF">NFC81_03355</name>
</gene>
<feature type="transmembrane region" description="Helical" evidence="8">
    <location>
        <begin position="294"/>
        <end position="317"/>
    </location>
</feature>
<dbReference type="CDD" id="cd11386">
    <property type="entry name" value="MCP_signal"/>
    <property type="match status" value="1"/>
</dbReference>
<evidence type="ECO:0000256" key="1">
    <source>
        <dbReference type="ARBA" id="ARBA00004141"/>
    </source>
</evidence>
<evidence type="ECO:0000256" key="5">
    <source>
        <dbReference type="ARBA" id="ARBA00023224"/>
    </source>
</evidence>
<dbReference type="PANTHER" id="PTHR32089">
    <property type="entry name" value="METHYL-ACCEPTING CHEMOTAXIS PROTEIN MCPB"/>
    <property type="match status" value="1"/>
</dbReference>
<dbReference type="Gene3D" id="3.30.450.20">
    <property type="entry name" value="PAS domain"/>
    <property type="match status" value="1"/>
</dbReference>
<evidence type="ECO:0000259" key="9">
    <source>
        <dbReference type="PROSITE" id="PS50111"/>
    </source>
</evidence>
<evidence type="ECO:0000256" key="2">
    <source>
        <dbReference type="ARBA" id="ARBA00022692"/>
    </source>
</evidence>
<dbReference type="PANTHER" id="PTHR32089:SF119">
    <property type="entry name" value="METHYL-ACCEPTING CHEMOTAXIS PROTEIN CTPL"/>
    <property type="match status" value="1"/>
</dbReference>
<organism evidence="11">
    <name type="scientific">Salinispirillum sp. LH 10-3-1</name>
    <dbReference type="NCBI Taxonomy" id="2952525"/>
    <lineage>
        <taxon>Bacteria</taxon>
        <taxon>Pseudomonadati</taxon>
        <taxon>Pseudomonadota</taxon>
        <taxon>Gammaproteobacteria</taxon>
        <taxon>Oceanospirillales</taxon>
        <taxon>Saccharospirillaceae</taxon>
        <taxon>Salinispirillum</taxon>
    </lineage>
</organism>
<dbReference type="GO" id="GO:0007165">
    <property type="term" value="P:signal transduction"/>
    <property type="evidence" value="ECO:0007669"/>
    <property type="project" value="UniProtKB-KW"/>
</dbReference>
<dbReference type="InterPro" id="IPR004090">
    <property type="entry name" value="Chemotax_Me-accpt_rcpt"/>
</dbReference>
<dbReference type="Gene3D" id="1.10.287.950">
    <property type="entry name" value="Methyl-accepting chemotaxis protein"/>
    <property type="match status" value="1"/>
</dbReference>
<evidence type="ECO:0000256" key="3">
    <source>
        <dbReference type="ARBA" id="ARBA00022989"/>
    </source>
</evidence>
<dbReference type="GO" id="GO:0016020">
    <property type="term" value="C:membrane"/>
    <property type="evidence" value="ECO:0007669"/>
    <property type="project" value="UniProtKB-SubCell"/>
</dbReference>
<dbReference type="EMBL" id="CP101717">
    <property type="protein sequence ID" value="WLD58841.1"/>
    <property type="molecule type" value="Genomic_DNA"/>
</dbReference>
<keyword evidence="3 8" id="KW-1133">Transmembrane helix</keyword>
<comment type="subcellular location">
    <subcellularLocation>
        <location evidence="1">Membrane</location>
        <topology evidence="1">Multi-pass membrane protein</topology>
    </subcellularLocation>
</comment>
<dbReference type="Pfam" id="PF00672">
    <property type="entry name" value="HAMP"/>
    <property type="match status" value="1"/>
</dbReference>
<keyword evidence="5 7" id="KW-0807">Transducer</keyword>
<dbReference type="GO" id="GO:0006935">
    <property type="term" value="P:chemotaxis"/>
    <property type="evidence" value="ECO:0007669"/>
    <property type="project" value="InterPro"/>
</dbReference>
<dbReference type="Pfam" id="PF00015">
    <property type="entry name" value="MCPsignal"/>
    <property type="match status" value="1"/>
</dbReference>
<dbReference type="SUPFAM" id="SSF58104">
    <property type="entry name" value="Methyl-accepting chemotaxis protein (MCP) signaling domain"/>
    <property type="match status" value="1"/>
</dbReference>
<reference evidence="11" key="1">
    <citation type="submission" date="2022-07" db="EMBL/GenBank/DDBJ databases">
        <title>Complete genome sequence of Salinispirillum sp. LH10-3-1 capable of multiple carbohydrate inversion isolated from a soda lake.</title>
        <authorList>
            <person name="Liu J."/>
            <person name="Zhai Y."/>
            <person name="Zhang H."/>
            <person name="Yang H."/>
            <person name="Qu J."/>
            <person name="Li J."/>
        </authorList>
    </citation>
    <scope>NUCLEOTIDE SEQUENCE</scope>
    <source>
        <strain evidence="11">LH 10-3-1</strain>
    </source>
</reference>
<dbReference type="PROSITE" id="PS50885">
    <property type="entry name" value="HAMP"/>
    <property type="match status" value="1"/>
</dbReference>
<dbReference type="InterPro" id="IPR004089">
    <property type="entry name" value="MCPsignal_dom"/>
</dbReference>
<dbReference type="PRINTS" id="PR00260">
    <property type="entry name" value="CHEMTRNSDUCR"/>
</dbReference>
<protein>
    <submittedName>
        <fullName evidence="11">Methyl-accepting chemotaxis protein</fullName>
    </submittedName>
</protein>
<sequence length="649" mass="71301">MLNIWNRLAIRSRLYIALALLLSATLIIALSIQTHLYQTSRLQDVFARELPAQLDALGNDIALRIEPGITGSSMLVNSTYLQNWVRAGAPVSEHGAITAYLSAMHERLGADNLFITPHINGQTYFYLYDQGELIVREVLTDSGDDWYFNFVGSGQTYELNLNTDEFTGDSLFIFVNYSSQVRSGQNPLIVGGVGMNMDQLTSMLQDYRIGETGRVMLANRQGEIEVRSATGILPSLSALPDAQDILAAERRFEVREITIGGEELLIGSLWLPSIQRFIVAEIERREIMAPIRQLLHISLIVGAVLLLVCTAVLWPVVHNLSQPIVQLQRQVRHITANLDLGERVQLRDKAELGDLADHINSLIDRIAGAISEVNVTAENTSAASTQLTGYATDVSHSAQEQQSSLESVSASMEEITGQVREVADLAHNVSDHSEQGRAQLQQATDHLEASVQKITALETSLQKNEQDLARLKTTTDNIVQVIDVIRGISEQTNLLALNAAIEAARAGEHGRGFAVVADEVRTLSSRTHDSTNDIQAMILQLTGAVDEVYARMQESARHGEDGLSSVVETQSLLSKMASGLASIFDLNRQIASGTQEQSTAVSEISHHMTLLNDHGRRTRDLCEQTDTATRNINKEVEKLRANVGVFQGI</sequence>
<name>A0AB38YHL3_9GAMM</name>